<dbReference type="AlphaFoldDB" id="A0A0A9EDW2"/>
<sequence>MHLINNFPSHSCHLQT</sequence>
<accession>A0A0A9EDW2</accession>
<reference evidence="1" key="2">
    <citation type="journal article" date="2015" name="Data Brief">
        <title>Shoot transcriptome of the giant reed, Arundo donax.</title>
        <authorList>
            <person name="Barrero R.A."/>
            <person name="Guerrero F.D."/>
            <person name="Moolhuijzen P."/>
            <person name="Goolsby J.A."/>
            <person name="Tidwell J."/>
            <person name="Bellgard S.E."/>
            <person name="Bellgard M.I."/>
        </authorList>
    </citation>
    <scope>NUCLEOTIDE SEQUENCE</scope>
    <source>
        <tissue evidence="1">Shoot tissue taken approximately 20 cm above the soil surface</tissue>
    </source>
</reference>
<dbReference type="EMBL" id="GBRH01198931">
    <property type="protein sequence ID" value="JAD98964.1"/>
    <property type="molecule type" value="Transcribed_RNA"/>
</dbReference>
<proteinExistence type="predicted"/>
<protein>
    <submittedName>
        <fullName evidence="1">Uncharacterized protein</fullName>
    </submittedName>
</protein>
<reference evidence="1" key="1">
    <citation type="submission" date="2014-09" db="EMBL/GenBank/DDBJ databases">
        <authorList>
            <person name="Magalhaes I.L.F."/>
            <person name="Oliveira U."/>
            <person name="Santos F.R."/>
            <person name="Vidigal T.H.D.A."/>
            <person name="Brescovit A.D."/>
            <person name="Santos A.J."/>
        </authorList>
    </citation>
    <scope>NUCLEOTIDE SEQUENCE</scope>
    <source>
        <tissue evidence="1">Shoot tissue taken approximately 20 cm above the soil surface</tissue>
    </source>
</reference>
<name>A0A0A9EDW2_ARUDO</name>
<organism evidence="1">
    <name type="scientific">Arundo donax</name>
    <name type="common">Giant reed</name>
    <name type="synonym">Donax arundinaceus</name>
    <dbReference type="NCBI Taxonomy" id="35708"/>
    <lineage>
        <taxon>Eukaryota</taxon>
        <taxon>Viridiplantae</taxon>
        <taxon>Streptophyta</taxon>
        <taxon>Embryophyta</taxon>
        <taxon>Tracheophyta</taxon>
        <taxon>Spermatophyta</taxon>
        <taxon>Magnoliopsida</taxon>
        <taxon>Liliopsida</taxon>
        <taxon>Poales</taxon>
        <taxon>Poaceae</taxon>
        <taxon>PACMAD clade</taxon>
        <taxon>Arundinoideae</taxon>
        <taxon>Arundineae</taxon>
        <taxon>Arundo</taxon>
    </lineage>
</organism>
<evidence type="ECO:0000313" key="1">
    <source>
        <dbReference type="EMBL" id="JAD98964.1"/>
    </source>
</evidence>